<dbReference type="EMBL" id="LT629776">
    <property type="protein sequence ID" value="SDS22517.1"/>
    <property type="molecule type" value="Genomic_DNA"/>
</dbReference>
<comment type="subcellular location">
    <subcellularLocation>
        <location evidence="1">Cell membrane</location>
        <topology evidence="1">Multi-pass membrane protein</topology>
    </subcellularLocation>
</comment>
<keyword evidence="5 6" id="KW-0472">Membrane</keyword>
<evidence type="ECO:0000256" key="3">
    <source>
        <dbReference type="ARBA" id="ARBA00022692"/>
    </source>
</evidence>
<protein>
    <submittedName>
        <fullName evidence="8">ABC-2 type transport system permease protein</fullName>
    </submittedName>
</protein>
<accession>A0A1H1QGT5</accession>
<evidence type="ECO:0000256" key="2">
    <source>
        <dbReference type="ARBA" id="ARBA00022475"/>
    </source>
</evidence>
<dbReference type="STRING" id="545619.SAMN04489860_1079"/>
<dbReference type="Pfam" id="PF12698">
    <property type="entry name" value="ABC2_membrane_3"/>
    <property type="match status" value="1"/>
</dbReference>
<gene>
    <name evidence="8" type="ORF">SAMN04489860_1079</name>
</gene>
<dbReference type="RefSeq" id="WP_083371859.1">
    <property type="nucleotide sequence ID" value="NZ_LT629776.1"/>
</dbReference>
<evidence type="ECO:0000256" key="1">
    <source>
        <dbReference type="ARBA" id="ARBA00004651"/>
    </source>
</evidence>
<dbReference type="PANTHER" id="PTHR30294:SF29">
    <property type="entry name" value="MULTIDRUG ABC TRANSPORTER PERMEASE YBHS-RELATED"/>
    <property type="match status" value="1"/>
</dbReference>
<feature type="transmembrane region" description="Helical" evidence="6">
    <location>
        <begin position="299"/>
        <end position="320"/>
    </location>
</feature>
<dbReference type="InterPro" id="IPR013525">
    <property type="entry name" value="ABC2_TM"/>
</dbReference>
<dbReference type="GO" id="GO:0140359">
    <property type="term" value="F:ABC-type transporter activity"/>
    <property type="evidence" value="ECO:0007669"/>
    <property type="project" value="InterPro"/>
</dbReference>
<dbReference type="Proteomes" id="UP000185663">
    <property type="component" value="Chromosome I"/>
</dbReference>
<keyword evidence="2" id="KW-1003">Cell membrane</keyword>
<feature type="domain" description="ABC-2 type transporter transmembrane" evidence="7">
    <location>
        <begin position="25"/>
        <end position="374"/>
    </location>
</feature>
<dbReference type="AlphaFoldDB" id="A0A1H1QGT5"/>
<keyword evidence="4 6" id="KW-1133">Transmembrane helix</keyword>
<keyword evidence="3 6" id="KW-0812">Transmembrane</keyword>
<dbReference type="OrthoDB" id="3268959at2"/>
<dbReference type="eggNOG" id="COG1668">
    <property type="taxonomic scope" value="Bacteria"/>
</dbReference>
<evidence type="ECO:0000259" key="7">
    <source>
        <dbReference type="Pfam" id="PF12698"/>
    </source>
</evidence>
<dbReference type="InterPro" id="IPR051449">
    <property type="entry name" value="ABC-2_transporter_component"/>
</dbReference>
<keyword evidence="9" id="KW-1185">Reference proteome</keyword>
<evidence type="ECO:0000256" key="4">
    <source>
        <dbReference type="ARBA" id="ARBA00022989"/>
    </source>
</evidence>
<feature type="transmembrane region" description="Helical" evidence="6">
    <location>
        <begin position="265"/>
        <end position="287"/>
    </location>
</feature>
<sequence length="397" mass="40208">MSDRTWPAIRLVASREIQRLLHSKAYIVTTVLLVAAVVLGPVALSLVGGDDEGQQVGFTPAASSLTAGVESASAAGGTDVTTSAVEDRAAGEQAVTDGDLDALVDVTGAGTEIVVDSSVDPALEATVAAVSQQQTLTAAIEELGGDPAAVTGSVAESAPTVTALDAEDEFDPAGFISALATGILIFVAIMTSGQLIAQGVVEEKQSRVVEILLSTLRPWQLMVGKVAGIGLVALVQVVLVVGAGAGTAVALDLVDPDVVDLGATAAWAVVWFLIGFVTYAFALGGAASLVSRQEDVGAVLAPFTALMMVPYIVGVSIAPYAPDSPVVTWLSLVPFCSPLLMPVRMAVGGVAGWEIAVSVGLALATIPVVIWLASRIYAGAVLSSGARIKVKDALRAA</sequence>
<dbReference type="PANTHER" id="PTHR30294">
    <property type="entry name" value="MEMBRANE COMPONENT OF ABC TRANSPORTER YHHJ-RELATED"/>
    <property type="match status" value="1"/>
</dbReference>
<dbReference type="GO" id="GO:0005886">
    <property type="term" value="C:plasma membrane"/>
    <property type="evidence" value="ECO:0007669"/>
    <property type="project" value="UniProtKB-SubCell"/>
</dbReference>
<feature type="transmembrane region" description="Helical" evidence="6">
    <location>
        <begin position="222"/>
        <end position="245"/>
    </location>
</feature>
<organism evidence="8 9">
    <name type="scientific">Paraoerskovia marina</name>
    <dbReference type="NCBI Taxonomy" id="545619"/>
    <lineage>
        <taxon>Bacteria</taxon>
        <taxon>Bacillati</taxon>
        <taxon>Actinomycetota</taxon>
        <taxon>Actinomycetes</taxon>
        <taxon>Micrococcales</taxon>
        <taxon>Cellulomonadaceae</taxon>
        <taxon>Paraoerskovia</taxon>
    </lineage>
</organism>
<evidence type="ECO:0000313" key="9">
    <source>
        <dbReference type="Proteomes" id="UP000185663"/>
    </source>
</evidence>
<evidence type="ECO:0000313" key="8">
    <source>
        <dbReference type="EMBL" id="SDS22517.1"/>
    </source>
</evidence>
<reference evidence="8 9" key="1">
    <citation type="submission" date="2016-10" db="EMBL/GenBank/DDBJ databases">
        <authorList>
            <person name="de Groot N.N."/>
        </authorList>
    </citation>
    <scope>NUCLEOTIDE SEQUENCE [LARGE SCALE GENOMIC DNA]</scope>
    <source>
        <strain evidence="8 9">DSM 22126</strain>
    </source>
</reference>
<feature type="transmembrane region" description="Helical" evidence="6">
    <location>
        <begin position="25"/>
        <end position="47"/>
    </location>
</feature>
<evidence type="ECO:0000256" key="5">
    <source>
        <dbReference type="ARBA" id="ARBA00023136"/>
    </source>
</evidence>
<feature type="transmembrane region" description="Helical" evidence="6">
    <location>
        <begin position="355"/>
        <end position="374"/>
    </location>
</feature>
<evidence type="ECO:0000256" key="6">
    <source>
        <dbReference type="SAM" id="Phobius"/>
    </source>
</evidence>
<name>A0A1H1QGT5_9CELL</name>
<proteinExistence type="predicted"/>
<feature type="transmembrane region" description="Helical" evidence="6">
    <location>
        <begin position="175"/>
        <end position="201"/>
    </location>
</feature>